<dbReference type="RefSeq" id="WP_379263000.1">
    <property type="nucleotide sequence ID" value="NZ_JBHUMJ010000002.1"/>
</dbReference>
<keyword evidence="4" id="KW-0659">Purine metabolism</keyword>
<comment type="pathway">
    <text evidence="2">Purine metabolism; urate degradation; (S)-allantoin from urate: step 3/3.</text>
</comment>
<evidence type="ECO:0000256" key="5">
    <source>
        <dbReference type="ARBA" id="ARBA00022793"/>
    </source>
</evidence>
<accession>A0ABW5SNK8</accession>
<organism evidence="8 9">
    <name type="scientific">Paenibacillus shunpengii</name>
    <dbReference type="NCBI Taxonomy" id="2054424"/>
    <lineage>
        <taxon>Bacteria</taxon>
        <taxon>Bacillati</taxon>
        <taxon>Bacillota</taxon>
        <taxon>Bacilli</taxon>
        <taxon>Bacillales</taxon>
        <taxon>Paenibacillaceae</taxon>
        <taxon>Paenibacillus</taxon>
    </lineage>
</organism>
<protein>
    <recommendedName>
        <fullName evidence="3">2-oxo-4-hydroxy-4-carboxy-5-ureidoimidazoline decarboxylase</fullName>
        <ecNumber evidence="3">4.1.1.97</ecNumber>
    </recommendedName>
</protein>
<dbReference type="GO" id="GO:0051997">
    <property type="term" value="F:2-oxo-4-hydroxy-4-carboxy-5-ureidoimidazoline decarboxylase activity"/>
    <property type="evidence" value="ECO:0007669"/>
    <property type="project" value="UniProtKB-EC"/>
</dbReference>
<dbReference type="PANTHER" id="PTHR43466:SF1">
    <property type="entry name" value="2-OXO-4-HYDROXY-4-CARBOXY-5-UREIDOIMIDAZOLINE DECARBOXYLASE-RELATED"/>
    <property type="match status" value="1"/>
</dbReference>
<feature type="domain" description="Oxo-4-hydroxy-4-carboxy-5-ureidoimidazoline decarboxylase" evidence="7">
    <location>
        <begin position="9"/>
        <end position="161"/>
    </location>
</feature>
<keyword evidence="6 8" id="KW-0456">Lyase</keyword>
<evidence type="ECO:0000256" key="1">
    <source>
        <dbReference type="ARBA" id="ARBA00001163"/>
    </source>
</evidence>
<name>A0ABW5SNK8_9BACL</name>
<dbReference type="PANTHER" id="PTHR43466">
    <property type="entry name" value="2-OXO-4-HYDROXY-4-CARBOXY-5-UREIDOIMIDAZOLINE DECARBOXYLASE-RELATED"/>
    <property type="match status" value="1"/>
</dbReference>
<reference evidence="9" key="1">
    <citation type="journal article" date="2019" name="Int. J. Syst. Evol. Microbiol.">
        <title>The Global Catalogue of Microorganisms (GCM) 10K type strain sequencing project: providing services to taxonomists for standard genome sequencing and annotation.</title>
        <authorList>
            <consortium name="The Broad Institute Genomics Platform"/>
            <consortium name="The Broad Institute Genome Sequencing Center for Infectious Disease"/>
            <person name="Wu L."/>
            <person name="Ma J."/>
        </authorList>
    </citation>
    <scope>NUCLEOTIDE SEQUENCE [LARGE SCALE GENOMIC DNA]</scope>
    <source>
        <strain evidence="9">KCTC 33849</strain>
    </source>
</reference>
<evidence type="ECO:0000313" key="9">
    <source>
        <dbReference type="Proteomes" id="UP001597540"/>
    </source>
</evidence>
<dbReference type="InterPro" id="IPR018020">
    <property type="entry name" value="OHCU_decarboxylase"/>
</dbReference>
<dbReference type="InterPro" id="IPR017580">
    <property type="entry name" value="OHCU_decarboxylase-1"/>
</dbReference>
<sequence>MKLSIDDVNSYTKEQFLEAFGTLFEHSSWVAEEAYSKKPFTSMNQLHEQMKNVVESADTERKLILLRNHPDLGARIAMSDHSVQEQAGAGLQALSEVQHSVLSELNQKYTQTFEFPFIIAVKGKSADEIIAAIKNRVHNSYETEFETALREVYLISWYRLEAWMLEHMEEER</sequence>
<keyword evidence="5" id="KW-0210">Decarboxylase</keyword>
<evidence type="ECO:0000256" key="3">
    <source>
        <dbReference type="ARBA" id="ARBA00012257"/>
    </source>
</evidence>
<dbReference type="Proteomes" id="UP001597540">
    <property type="component" value="Unassembled WGS sequence"/>
</dbReference>
<keyword evidence="9" id="KW-1185">Reference proteome</keyword>
<dbReference type="EC" id="4.1.1.97" evidence="3"/>
<dbReference type="SUPFAM" id="SSF158694">
    <property type="entry name" value="UraD-Like"/>
    <property type="match status" value="1"/>
</dbReference>
<evidence type="ECO:0000256" key="6">
    <source>
        <dbReference type="ARBA" id="ARBA00023239"/>
    </source>
</evidence>
<gene>
    <name evidence="8" type="primary">uraD</name>
    <name evidence="8" type="ORF">ACFSVM_13030</name>
</gene>
<comment type="catalytic activity">
    <reaction evidence="1">
        <text>5-hydroxy-2-oxo-4-ureido-2,5-dihydro-1H-imidazole-5-carboxylate + H(+) = (S)-allantoin + CO2</text>
        <dbReference type="Rhea" id="RHEA:26301"/>
        <dbReference type="ChEBI" id="CHEBI:15378"/>
        <dbReference type="ChEBI" id="CHEBI:15678"/>
        <dbReference type="ChEBI" id="CHEBI:16526"/>
        <dbReference type="ChEBI" id="CHEBI:58639"/>
        <dbReference type="EC" id="4.1.1.97"/>
    </reaction>
</comment>
<dbReference type="Gene3D" id="1.10.3330.10">
    <property type="entry name" value="Oxo-4-hydroxy-4-carboxy-5-ureidoimidazoline decarboxylase"/>
    <property type="match status" value="1"/>
</dbReference>
<evidence type="ECO:0000256" key="4">
    <source>
        <dbReference type="ARBA" id="ARBA00022631"/>
    </source>
</evidence>
<evidence type="ECO:0000259" key="7">
    <source>
        <dbReference type="Pfam" id="PF09349"/>
    </source>
</evidence>
<proteinExistence type="predicted"/>
<comment type="caution">
    <text evidence="8">The sequence shown here is derived from an EMBL/GenBank/DDBJ whole genome shotgun (WGS) entry which is preliminary data.</text>
</comment>
<dbReference type="Pfam" id="PF09349">
    <property type="entry name" value="OHCU_decarbox"/>
    <property type="match status" value="1"/>
</dbReference>
<dbReference type="EMBL" id="JBHUMJ010000002">
    <property type="protein sequence ID" value="MFD2701395.1"/>
    <property type="molecule type" value="Genomic_DNA"/>
</dbReference>
<evidence type="ECO:0000313" key="8">
    <source>
        <dbReference type="EMBL" id="MFD2701395.1"/>
    </source>
</evidence>
<evidence type="ECO:0000256" key="2">
    <source>
        <dbReference type="ARBA" id="ARBA00004754"/>
    </source>
</evidence>
<dbReference type="InterPro" id="IPR036778">
    <property type="entry name" value="OHCU_decarboxylase_sf"/>
</dbReference>
<dbReference type="NCBIfam" id="TIGR03164">
    <property type="entry name" value="UHCUDC"/>
    <property type="match status" value="1"/>
</dbReference>